<comment type="subcellular location">
    <subcellularLocation>
        <location evidence="1">Membrane</location>
    </subcellularLocation>
</comment>
<proteinExistence type="inferred from homology"/>
<evidence type="ECO:0000259" key="7">
    <source>
        <dbReference type="Pfam" id="PF04884"/>
    </source>
</evidence>
<dbReference type="PANTHER" id="PTHR12770:SF31">
    <property type="entry name" value="RUS FAMILY MEMBER 1"/>
    <property type="match status" value="1"/>
</dbReference>
<reference evidence="9" key="1">
    <citation type="journal article" date="2020" name="New Phytol.">
        <title>Comparative genomics reveals dynamic genome evolution in host specialist ectomycorrhizal fungi.</title>
        <authorList>
            <person name="Lofgren L.A."/>
            <person name="Nguyen N.H."/>
            <person name="Vilgalys R."/>
            <person name="Ruytinx J."/>
            <person name="Liao H.L."/>
            <person name="Branco S."/>
            <person name="Kuo A."/>
            <person name="LaButti K."/>
            <person name="Lipzen A."/>
            <person name="Andreopoulos W."/>
            <person name="Pangilinan J."/>
            <person name="Riley R."/>
            <person name="Hundley H."/>
            <person name="Na H."/>
            <person name="Barry K."/>
            <person name="Grigoriev I.V."/>
            <person name="Stajich J.E."/>
            <person name="Kennedy P.G."/>
        </authorList>
    </citation>
    <scope>NUCLEOTIDE SEQUENCE</scope>
    <source>
        <strain evidence="9">S12</strain>
    </source>
</reference>
<sequence length="504" mass="54794">MTTSSSVVAERDETGRIFYTTVGHSTDIPAKKVRTVASLPALSHPTASRQTARTTDTSRDRLFNEKPLQALGRSISAIFLPAGYPNTVTPDYLHYQMYNDVQEFCSSLSGLLASRGALEGFGVGNASASATQALLLSVLKDVCSRFTTIIGAYYFGTSLYPETKTFRFLADVINDTSIVLDTISPYFTSISLSTTSPYIPSGSTLQVAALCMSGAMRSLCSLVAGGSKAALTDHFASPVNSKGDVGELNAKNASRSTVVALTGVLLGTLIVPYITTRTSIYTALFFLVFGHLLANYLAVRSVVLRSFNRQRSSILWSTFRNTKAGADGRSVGLTPRDVSNREIILDIPSRIRDAVADRVIGHCSLGVSVQYAMTRCNTPHVLKMLQHFQEQPYVLFVAESRSWGQRGPCILVSFKEGYGSLDQLRAWLHALEIAAMWSTRHMRPSVTSPSEIEDMALSAHETLRKEFSGFMRCMNEAGWNIDEGAMTMGSPGSVIMSPETTKDA</sequence>
<feature type="domain" description="Protein root UVB sensitive/RUS" evidence="7">
    <location>
        <begin position="69"/>
        <end position="321"/>
    </location>
</feature>
<feature type="domain" description="Root UVB sensitive protein C-terminal" evidence="8">
    <location>
        <begin position="364"/>
        <end position="483"/>
    </location>
</feature>
<keyword evidence="3 6" id="KW-0812">Transmembrane</keyword>
<dbReference type="Pfam" id="PF24160">
    <property type="entry name" value="UVB_sens_C"/>
    <property type="match status" value="1"/>
</dbReference>
<feature type="transmembrane region" description="Helical" evidence="6">
    <location>
        <begin position="257"/>
        <end position="274"/>
    </location>
</feature>
<dbReference type="InterPro" id="IPR006968">
    <property type="entry name" value="RUS_fam"/>
</dbReference>
<dbReference type="Pfam" id="PF04884">
    <property type="entry name" value="UVB_sens_prot"/>
    <property type="match status" value="1"/>
</dbReference>
<comment type="similarity">
    <text evidence="2">Belongs to the RUS1 family.</text>
</comment>
<dbReference type="OrthoDB" id="364779at2759"/>
<evidence type="ECO:0000256" key="6">
    <source>
        <dbReference type="SAM" id="Phobius"/>
    </source>
</evidence>
<name>A0A9P7AI05_9AGAM</name>
<organism evidence="9 10">
    <name type="scientific">Suillus plorans</name>
    <dbReference type="NCBI Taxonomy" id="116603"/>
    <lineage>
        <taxon>Eukaryota</taxon>
        <taxon>Fungi</taxon>
        <taxon>Dikarya</taxon>
        <taxon>Basidiomycota</taxon>
        <taxon>Agaricomycotina</taxon>
        <taxon>Agaricomycetes</taxon>
        <taxon>Agaricomycetidae</taxon>
        <taxon>Boletales</taxon>
        <taxon>Suillineae</taxon>
        <taxon>Suillaceae</taxon>
        <taxon>Suillus</taxon>
    </lineage>
</organism>
<evidence type="ECO:0000256" key="5">
    <source>
        <dbReference type="ARBA" id="ARBA00023136"/>
    </source>
</evidence>
<evidence type="ECO:0000313" key="10">
    <source>
        <dbReference type="Proteomes" id="UP000719766"/>
    </source>
</evidence>
<keyword evidence="5 6" id="KW-0472">Membrane</keyword>
<evidence type="ECO:0000313" key="9">
    <source>
        <dbReference type="EMBL" id="KAG1789777.1"/>
    </source>
</evidence>
<evidence type="ECO:0000259" key="8">
    <source>
        <dbReference type="Pfam" id="PF24160"/>
    </source>
</evidence>
<evidence type="ECO:0000256" key="4">
    <source>
        <dbReference type="ARBA" id="ARBA00022989"/>
    </source>
</evidence>
<keyword evidence="10" id="KW-1185">Reference proteome</keyword>
<dbReference type="GeneID" id="64592135"/>
<gene>
    <name evidence="9" type="ORF">HD556DRAFT_1243423</name>
</gene>
<dbReference type="EMBL" id="JABBWE010000056">
    <property type="protein sequence ID" value="KAG1789777.1"/>
    <property type="molecule type" value="Genomic_DNA"/>
</dbReference>
<dbReference type="RefSeq" id="XP_041156807.1">
    <property type="nucleotide sequence ID" value="XM_041298371.1"/>
</dbReference>
<dbReference type="Proteomes" id="UP000719766">
    <property type="component" value="Unassembled WGS sequence"/>
</dbReference>
<dbReference type="PANTHER" id="PTHR12770">
    <property type="entry name" value="RUS1 FAMILY PROTEIN C16ORF58"/>
    <property type="match status" value="1"/>
</dbReference>
<keyword evidence="4 6" id="KW-1133">Transmembrane helix</keyword>
<dbReference type="GO" id="GO:0016020">
    <property type="term" value="C:membrane"/>
    <property type="evidence" value="ECO:0007669"/>
    <property type="project" value="UniProtKB-SubCell"/>
</dbReference>
<evidence type="ECO:0000256" key="3">
    <source>
        <dbReference type="ARBA" id="ARBA00022692"/>
    </source>
</evidence>
<dbReference type="InterPro" id="IPR055412">
    <property type="entry name" value="UVB_sens_C"/>
</dbReference>
<feature type="transmembrane region" description="Helical" evidence="6">
    <location>
        <begin position="280"/>
        <end position="299"/>
    </location>
</feature>
<evidence type="ECO:0000256" key="1">
    <source>
        <dbReference type="ARBA" id="ARBA00004370"/>
    </source>
</evidence>
<protein>
    <submittedName>
        <fullName evidence="9">Vitamin B6 photo-protection and homoeostasis-domain-containing protein</fullName>
    </submittedName>
</protein>
<dbReference type="InterPro" id="IPR054549">
    <property type="entry name" value="UVB_sens_RUS_dom"/>
</dbReference>
<comment type="caution">
    <text evidence="9">The sequence shown here is derived from an EMBL/GenBank/DDBJ whole genome shotgun (WGS) entry which is preliminary data.</text>
</comment>
<dbReference type="AlphaFoldDB" id="A0A9P7AI05"/>
<accession>A0A9P7AI05</accession>
<evidence type="ECO:0000256" key="2">
    <source>
        <dbReference type="ARBA" id="ARBA00007558"/>
    </source>
</evidence>